<feature type="transmembrane region" description="Helical" evidence="1">
    <location>
        <begin position="90"/>
        <end position="109"/>
    </location>
</feature>
<feature type="transmembrane region" description="Helical" evidence="1">
    <location>
        <begin position="6"/>
        <end position="32"/>
    </location>
</feature>
<comment type="caution">
    <text evidence="2">The sequence shown here is derived from an EMBL/GenBank/DDBJ whole genome shotgun (WGS) entry which is preliminary data.</text>
</comment>
<feature type="transmembrane region" description="Helical" evidence="1">
    <location>
        <begin position="53"/>
        <end position="70"/>
    </location>
</feature>
<dbReference type="PATRIC" id="fig|28084.5.peg.2926"/>
<dbReference type="EMBL" id="LNXW01000013">
    <property type="protein sequence ID" value="KTC80682.1"/>
    <property type="molecule type" value="Genomic_DNA"/>
</dbReference>
<dbReference type="AlphaFoldDB" id="A0A0W0SB78"/>
<dbReference type="Proteomes" id="UP000054921">
    <property type="component" value="Unassembled WGS sequence"/>
</dbReference>
<feature type="transmembrane region" description="Helical" evidence="1">
    <location>
        <begin position="121"/>
        <end position="147"/>
    </location>
</feature>
<evidence type="ECO:0000313" key="3">
    <source>
        <dbReference type="Proteomes" id="UP000054921"/>
    </source>
</evidence>
<proteinExistence type="predicted"/>
<evidence type="ECO:0000313" key="2">
    <source>
        <dbReference type="EMBL" id="KTC80682.1"/>
    </source>
</evidence>
<keyword evidence="1" id="KW-0812">Transmembrane</keyword>
<reference evidence="2 3" key="1">
    <citation type="submission" date="2015-11" db="EMBL/GenBank/DDBJ databases">
        <title>Genomic analysis of 38 Legionella species identifies large and diverse effector repertoires.</title>
        <authorList>
            <person name="Burstein D."/>
            <person name="Amaro F."/>
            <person name="Zusman T."/>
            <person name="Lifshitz Z."/>
            <person name="Cohen O."/>
            <person name="Gilbert J.A."/>
            <person name="Pupko T."/>
            <person name="Shuman H.A."/>
            <person name="Segal G."/>
        </authorList>
    </citation>
    <scope>NUCLEOTIDE SEQUENCE [LARGE SCALE GENOMIC DNA]</scope>
    <source>
        <strain evidence="2 3">ORW</strain>
    </source>
</reference>
<organism evidence="2 3">
    <name type="scientific">Legionella cherrii</name>
    <dbReference type="NCBI Taxonomy" id="28084"/>
    <lineage>
        <taxon>Bacteria</taxon>
        <taxon>Pseudomonadati</taxon>
        <taxon>Pseudomonadota</taxon>
        <taxon>Gammaproteobacteria</taxon>
        <taxon>Legionellales</taxon>
        <taxon>Legionellaceae</taxon>
        <taxon>Legionella</taxon>
    </lineage>
</organism>
<dbReference type="OrthoDB" id="5638560at2"/>
<feature type="transmembrane region" description="Helical" evidence="1">
    <location>
        <begin position="195"/>
        <end position="213"/>
    </location>
</feature>
<accession>A0A0W0SB78</accession>
<dbReference type="RefSeq" id="WP_058388079.1">
    <property type="nucleotide sequence ID" value="NZ_LNXW01000013.1"/>
</dbReference>
<protein>
    <submittedName>
        <fullName evidence="2">Uncharacterized protein</fullName>
    </submittedName>
</protein>
<gene>
    <name evidence="2" type="ORF">Lche_2702</name>
</gene>
<keyword evidence="1" id="KW-1133">Transmembrane helix</keyword>
<name>A0A0W0SB78_9GAMM</name>
<sequence>MREHFISMWFSPLTLLFLINAFFLFFVTSFVWNIFVHLNATSSLFKMEKANPLLLKAALFFPLILIAIITEYNWSLLAHSDFFPLISSSFVRFNFIGIIVSLIALIFVKKLDKEEGEEFKLTIFLITYPLVLYLFYLIILIATVVTRLNAFPDGFPRNYFYLSAENINQYIVGVLFLIHLIFVFFAVSMKVAPRFLCLFAYTMALTFIYSLVFR</sequence>
<evidence type="ECO:0000256" key="1">
    <source>
        <dbReference type="SAM" id="Phobius"/>
    </source>
</evidence>
<keyword evidence="1" id="KW-0472">Membrane</keyword>
<feature type="transmembrane region" description="Helical" evidence="1">
    <location>
        <begin position="167"/>
        <end position="188"/>
    </location>
</feature>